<evidence type="ECO:0000313" key="3">
    <source>
        <dbReference type="Proteomes" id="UP000219338"/>
    </source>
</evidence>
<reference evidence="3" key="1">
    <citation type="journal article" date="2017" name="Nat. Ecol. Evol.">
        <title>Genome expansion and lineage-specific genetic innovations in the forest pathogenic fungi Armillaria.</title>
        <authorList>
            <person name="Sipos G."/>
            <person name="Prasanna A.N."/>
            <person name="Walter M.C."/>
            <person name="O'Connor E."/>
            <person name="Balint B."/>
            <person name="Krizsan K."/>
            <person name="Kiss B."/>
            <person name="Hess J."/>
            <person name="Varga T."/>
            <person name="Slot J."/>
            <person name="Riley R."/>
            <person name="Boka B."/>
            <person name="Rigling D."/>
            <person name="Barry K."/>
            <person name="Lee J."/>
            <person name="Mihaltcheva S."/>
            <person name="LaButti K."/>
            <person name="Lipzen A."/>
            <person name="Waldron R."/>
            <person name="Moloney N.M."/>
            <person name="Sperisen C."/>
            <person name="Kredics L."/>
            <person name="Vagvoelgyi C."/>
            <person name="Patrignani A."/>
            <person name="Fitzpatrick D."/>
            <person name="Nagy I."/>
            <person name="Doyle S."/>
            <person name="Anderson J.B."/>
            <person name="Grigoriev I.V."/>
            <person name="Gueldener U."/>
            <person name="Muensterkoetter M."/>
            <person name="Nagy L.G."/>
        </authorList>
    </citation>
    <scope>NUCLEOTIDE SEQUENCE [LARGE SCALE GENOMIC DNA]</scope>
    <source>
        <strain evidence="3">C18/9</strain>
    </source>
</reference>
<evidence type="ECO:0000256" key="1">
    <source>
        <dbReference type="SAM" id="SignalP"/>
    </source>
</evidence>
<dbReference type="Proteomes" id="UP000219338">
    <property type="component" value="Unassembled WGS sequence"/>
</dbReference>
<keyword evidence="1" id="KW-0732">Signal</keyword>
<dbReference type="OMA" id="MISPAWV"/>
<name>A0A284S8Z8_ARMOS</name>
<feature type="signal peptide" evidence="1">
    <location>
        <begin position="1"/>
        <end position="22"/>
    </location>
</feature>
<feature type="chain" id="PRO_5012967444" evidence="1">
    <location>
        <begin position="23"/>
        <end position="137"/>
    </location>
</feature>
<sequence>MVSPAWLSTLLVFLVPSHVALHLNISRWKPSTAVRDFTTTVDEAMSILDDHKLLFRRSKFKAELLKFKLRSLTLSQELRVADRAFSWWNCRSWLKYISMMKKVFEGAREGQRGVDAVRGDMEVGQALVLVSLPLWLC</sequence>
<protein>
    <submittedName>
        <fullName evidence="2">Uncharacterized protein</fullName>
    </submittedName>
</protein>
<gene>
    <name evidence="2" type="ORF">ARMOST_21026</name>
</gene>
<dbReference type="EMBL" id="FUEG01000045">
    <property type="protein sequence ID" value="SJL17475.1"/>
    <property type="molecule type" value="Genomic_DNA"/>
</dbReference>
<evidence type="ECO:0000313" key="2">
    <source>
        <dbReference type="EMBL" id="SJL17475.1"/>
    </source>
</evidence>
<organism evidence="2 3">
    <name type="scientific">Armillaria ostoyae</name>
    <name type="common">Armillaria root rot fungus</name>
    <dbReference type="NCBI Taxonomy" id="47428"/>
    <lineage>
        <taxon>Eukaryota</taxon>
        <taxon>Fungi</taxon>
        <taxon>Dikarya</taxon>
        <taxon>Basidiomycota</taxon>
        <taxon>Agaricomycotina</taxon>
        <taxon>Agaricomycetes</taxon>
        <taxon>Agaricomycetidae</taxon>
        <taxon>Agaricales</taxon>
        <taxon>Marasmiineae</taxon>
        <taxon>Physalacriaceae</taxon>
        <taxon>Armillaria</taxon>
    </lineage>
</organism>
<dbReference type="AlphaFoldDB" id="A0A284S8Z8"/>
<proteinExistence type="predicted"/>
<accession>A0A284S8Z8</accession>
<keyword evidence="3" id="KW-1185">Reference proteome</keyword>
<dbReference type="OrthoDB" id="2949201at2759"/>